<dbReference type="Proteomes" id="UP001148629">
    <property type="component" value="Unassembled WGS sequence"/>
</dbReference>
<organism evidence="1 2">
    <name type="scientific">Fusarium decemcellulare</name>
    <dbReference type="NCBI Taxonomy" id="57161"/>
    <lineage>
        <taxon>Eukaryota</taxon>
        <taxon>Fungi</taxon>
        <taxon>Dikarya</taxon>
        <taxon>Ascomycota</taxon>
        <taxon>Pezizomycotina</taxon>
        <taxon>Sordariomycetes</taxon>
        <taxon>Hypocreomycetidae</taxon>
        <taxon>Hypocreales</taxon>
        <taxon>Nectriaceae</taxon>
        <taxon>Fusarium</taxon>
        <taxon>Fusarium decemcellulare species complex</taxon>
    </lineage>
</organism>
<gene>
    <name evidence="1" type="ORF">NM208_g4058</name>
</gene>
<protein>
    <submittedName>
        <fullName evidence="1">Uncharacterized protein</fullName>
    </submittedName>
</protein>
<keyword evidence="2" id="KW-1185">Reference proteome</keyword>
<proteinExistence type="predicted"/>
<evidence type="ECO:0000313" key="1">
    <source>
        <dbReference type="EMBL" id="KAJ3542505.1"/>
    </source>
</evidence>
<dbReference type="EMBL" id="JANRMS010000290">
    <property type="protein sequence ID" value="KAJ3542505.1"/>
    <property type="molecule type" value="Genomic_DNA"/>
</dbReference>
<accession>A0ACC1SM56</accession>
<evidence type="ECO:0000313" key="2">
    <source>
        <dbReference type="Proteomes" id="UP001148629"/>
    </source>
</evidence>
<comment type="caution">
    <text evidence="1">The sequence shown here is derived from an EMBL/GenBank/DDBJ whole genome shotgun (WGS) entry which is preliminary data.</text>
</comment>
<sequence length="507" mass="56466">MGASKCLAAPSPPCMPPGRQLKHHNQSRLSTSEASFARRERGSGSGSGSGGAKPRPVDRATLSRFLPLDCISPTLHLFQHAEMDTFTKAFFSIFMIVWGFLSFSTYIHLRRKTAVKFGVIRFWSVVPLALYGPIVVLFPWYYFGPGHLHPGYKFLGIWLPIWPLVSSFIANQCKKNGSMDDWSSSQRSRGPFYILLVDLALIATLMMDACRYPMGSARSAWTFDSDLGKLMRIFVILLFVSQDAMLVPIASFPRTIGVPAVLLTRFIVSGRFSRVERRRPDDLESLLADVAGRRKNTLAVLVKHDRIAQGIASNLHYGDLVNLSLASKLTRRALFDPSPDPSSRQDRIESLCVSACLNGEKSECWACERVICEECKVQRGTLQSSRVKDHFTYCYAVCTICYLLSAPGGAAPFQAKWNMNDLELQHVNCCQFQWPQSEGSVDLCPHCSVLDDATVTAKREAKDAHRLRQSNFAPGFLTSFTPGYYGSKADSEGASLWKAPISHHKAF</sequence>
<name>A0ACC1SM56_9HYPO</name>
<reference evidence="1" key="1">
    <citation type="submission" date="2022-08" db="EMBL/GenBank/DDBJ databases">
        <title>Genome Sequence of Fusarium decemcellulare.</title>
        <authorList>
            <person name="Buettner E."/>
        </authorList>
    </citation>
    <scope>NUCLEOTIDE SEQUENCE</scope>
    <source>
        <strain evidence="1">Babe19</strain>
    </source>
</reference>